<evidence type="ECO:0008006" key="4">
    <source>
        <dbReference type="Google" id="ProtNLM"/>
    </source>
</evidence>
<evidence type="ECO:0000256" key="1">
    <source>
        <dbReference type="SAM" id="Phobius"/>
    </source>
</evidence>
<keyword evidence="1" id="KW-0472">Membrane</keyword>
<feature type="transmembrane region" description="Helical" evidence="1">
    <location>
        <begin position="96"/>
        <end position="114"/>
    </location>
</feature>
<accession>A0A4P2VGS5</accession>
<organism evidence="2 3">
    <name type="scientific">Fluviispira sanaruensis</name>
    <dbReference type="NCBI Taxonomy" id="2493639"/>
    <lineage>
        <taxon>Bacteria</taxon>
        <taxon>Pseudomonadati</taxon>
        <taxon>Bdellovibrionota</taxon>
        <taxon>Oligoflexia</taxon>
        <taxon>Silvanigrellales</taxon>
        <taxon>Silvanigrellaceae</taxon>
        <taxon>Fluviispira</taxon>
    </lineage>
</organism>
<feature type="transmembrane region" description="Helical" evidence="1">
    <location>
        <begin position="71"/>
        <end position="90"/>
    </location>
</feature>
<keyword evidence="3" id="KW-1185">Reference proteome</keyword>
<evidence type="ECO:0000313" key="3">
    <source>
        <dbReference type="Proteomes" id="UP000291236"/>
    </source>
</evidence>
<keyword evidence="1" id="KW-1133">Transmembrane helix</keyword>
<keyword evidence="1" id="KW-0812">Transmembrane</keyword>
<dbReference type="OrthoDB" id="5405464at2"/>
<dbReference type="RefSeq" id="WP_130605780.1">
    <property type="nucleotide sequence ID" value="NZ_AP019368.1"/>
</dbReference>
<sequence>MSRKNFFKNNSNGTDLPALNSNKNIVSLVYIIQFLSLFTAGTLLLVPLFMNYIFRHRTRYTWLDSHFRWQIQTFWFATLFYIIAIVFGVIPFLGWIISAPCFVIATLIIIFRTYKGWTTLSKELPALPENETT</sequence>
<evidence type="ECO:0000313" key="2">
    <source>
        <dbReference type="EMBL" id="BBH51851.1"/>
    </source>
</evidence>
<dbReference type="KEGG" id="sbf:JCM31447_02740"/>
<protein>
    <recommendedName>
        <fullName evidence="4">Transmembrane protein</fullName>
    </recommendedName>
</protein>
<dbReference type="Proteomes" id="UP000291236">
    <property type="component" value="Chromosome"/>
</dbReference>
<feature type="transmembrane region" description="Helical" evidence="1">
    <location>
        <begin position="25"/>
        <end position="50"/>
    </location>
</feature>
<dbReference type="EMBL" id="AP019368">
    <property type="protein sequence ID" value="BBH51851.1"/>
    <property type="molecule type" value="Genomic_DNA"/>
</dbReference>
<name>A0A4P2VGS5_FLUSA</name>
<dbReference type="AlphaFoldDB" id="A0A4P2VGS5"/>
<reference evidence="2 3" key="1">
    <citation type="submission" date="2018-12" db="EMBL/GenBank/DDBJ databases">
        <title>Rubrispira sanarue gen. nov., sp., nov., a member of the order Silvanigrellales, isolated from a brackish lake in Hamamatsu Japan.</title>
        <authorList>
            <person name="Maejima Y."/>
            <person name="Iino T."/>
            <person name="Muraguchi Y."/>
            <person name="Fukuda K."/>
            <person name="Nojiri H."/>
            <person name="Ohkuma M."/>
            <person name="Moriuchi R."/>
            <person name="Dohra H."/>
            <person name="Kimbara K."/>
            <person name="Shintani M."/>
        </authorList>
    </citation>
    <scope>NUCLEOTIDE SEQUENCE [LARGE SCALE GENOMIC DNA]</scope>
    <source>
        <strain evidence="2 3">RF1110005</strain>
    </source>
</reference>
<gene>
    <name evidence="2" type="ORF">JCM31447_02740</name>
</gene>
<proteinExistence type="predicted"/>